<evidence type="ECO:0000256" key="1">
    <source>
        <dbReference type="HAMAP-Rule" id="MF_02243"/>
    </source>
</evidence>
<dbReference type="InterPro" id="IPR032586">
    <property type="entry name" value="UxaE"/>
</dbReference>
<accession>A0A521FDL3</accession>
<feature type="active site" description="Proton acceptor" evidence="1">
    <location>
        <position position="175"/>
    </location>
</feature>
<dbReference type="RefSeq" id="WP_185957353.1">
    <property type="nucleotide sequence ID" value="NZ_FXTP01000017.1"/>
</dbReference>
<evidence type="ECO:0000313" key="2">
    <source>
        <dbReference type="EMBL" id="SMO94219.1"/>
    </source>
</evidence>
<proteinExistence type="inferred from homology"/>
<organism evidence="2 3">
    <name type="scientific">Gracilimonas mengyeensis</name>
    <dbReference type="NCBI Taxonomy" id="1302730"/>
    <lineage>
        <taxon>Bacteria</taxon>
        <taxon>Pseudomonadati</taxon>
        <taxon>Balneolota</taxon>
        <taxon>Balneolia</taxon>
        <taxon>Balneolales</taxon>
        <taxon>Balneolaceae</taxon>
        <taxon>Gracilimonas</taxon>
    </lineage>
</organism>
<dbReference type="GO" id="GO:0046872">
    <property type="term" value="F:metal ion binding"/>
    <property type="evidence" value="ECO:0007669"/>
    <property type="project" value="UniProtKB-UniRule"/>
</dbReference>
<comment type="catalytic activity">
    <reaction evidence="1">
        <text>keto-D-tagaturonate = keto-D-fructuronate</text>
        <dbReference type="Rhea" id="RHEA:51656"/>
        <dbReference type="ChEBI" id="CHEBI:17886"/>
        <dbReference type="ChEBI" id="CHEBI:59881"/>
        <dbReference type="EC" id="5.1.2.7"/>
    </reaction>
</comment>
<keyword evidence="3" id="KW-1185">Reference proteome</keyword>
<keyword evidence="1" id="KW-0479">Metal-binding</keyword>
<dbReference type="Proteomes" id="UP000317557">
    <property type="component" value="Unassembled WGS sequence"/>
</dbReference>
<evidence type="ECO:0000313" key="3">
    <source>
        <dbReference type="Proteomes" id="UP000317557"/>
    </source>
</evidence>
<dbReference type="Pfam" id="PF16257">
    <property type="entry name" value="UxaE"/>
    <property type="match status" value="1"/>
</dbReference>
<dbReference type="EC" id="5.1.2.7" evidence="1"/>
<sequence length="510" mass="57682">MSTEQQVTDQTVIDKVKDTVEKLDGFSLYEDSIHEDGNHLLCIARKGIDKFLLVIPEDGKNTDTEFSGETLDAGSATILKCYLSHKNAEVLRSKFDFTNAVLVGKTDSYGFGDRLGNAGPAHLRAVKGTGFKPVLAQQSIRELERTNRTPADVMDAASWSVFQEGFHEGFGADGDHLKTTENIDRMVKAGYTMFTIDPSDYVVNEVTDMSREELEKDYDKLPWADLDDEPEDFLERVKNEKAELRTGYKIEPTEEEILQGMVKYGRVIAHTRMMAEYLDTTYPDHPAELELSVDETDAPTTLFEHYLVASELSRLGVELVSLAPRFCGDFEKGIDFKGDLEQFRTEYVEHLAIADKFGGYKLSVHSGSDKFSVYEVVGSLNLGAVHVKTAGTSYLEALRTIAECEPDFFREIMAFSLKRFNEDKKTYHISAELDKVEDPMKVSEGELTKYLDDNHARQVLHVAYGSVLSGDFEESKDFKQRLMKALEENEDLHYQNLEKHFDKHLSPFAQ</sequence>
<feature type="binding site" evidence="1">
    <location>
        <position position="365"/>
    </location>
    <ligand>
        <name>a divalent metal cation</name>
        <dbReference type="ChEBI" id="CHEBI:60240"/>
    </ligand>
</feature>
<feature type="active site" description="Proton donor" evidence="1">
    <location>
        <position position="290"/>
    </location>
</feature>
<dbReference type="GO" id="GO:0016856">
    <property type="term" value="F:racemase and epimerase activity, acting on hydroxy acids and derivatives"/>
    <property type="evidence" value="ECO:0007669"/>
    <property type="project" value="UniProtKB-UniRule"/>
</dbReference>
<comment type="function">
    <text evidence="1">Catalyzes the epimerization of D-tagaturonate (D-TagA) to D-fructuronate (D-FruA).</text>
</comment>
<name>A0A521FDL3_9BACT</name>
<protein>
    <recommendedName>
        <fullName evidence="1">Tagaturonate/fructuronate epimerase</fullName>
        <shortName evidence="1">D-TagA/D-FruA epimerase</shortName>
        <ecNumber evidence="1">5.1.2.7</ecNumber>
    </recommendedName>
</protein>
<keyword evidence="1" id="KW-0413">Isomerase</keyword>
<feature type="binding site" evidence="1">
    <location>
        <position position="332"/>
    </location>
    <ligand>
        <name>a divalent metal cation</name>
        <dbReference type="ChEBI" id="CHEBI:60240"/>
    </ligand>
</feature>
<comment type="similarity">
    <text evidence="1">Belongs to the UxaE family.</text>
</comment>
<dbReference type="EMBL" id="FXTP01000017">
    <property type="protein sequence ID" value="SMO94219.1"/>
    <property type="molecule type" value="Genomic_DNA"/>
</dbReference>
<dbReference type="AlphaFoldDB" id="A0A521FDL3"/>
<feature type="binding site" evidence="1">
    <location>
        <position position="176"/>
    </location>
    <ligand>
        <name>a divalent metal cation</name>
        <dbReference type="ChEBI" id="CHEBI:60240"/>
    </ligand>
</feature>
<reference evidence="2 3" key="1">
    <citation type="submission" date="2017-05" db="EMBL/GenBank/DDBJ databases">
        <authorList>
            <person name="Varghese N."/>
            <person name="Submissions S."/>
        </authorList>
    </citation>
    <scope>NUCLEOTIDE SEQUENCE [LARGE SCALE GENOMIC DNA]</scope>
    <source>
        <strain evidence="2 3">DSM 21985</strain>
    </source>
</reference>
<comment type="cofactor">
    <cofactor evidence="1">
        <name>a divalent metal cation</name>
        <dbReference type="ChEBI" id="CHEBI:60240"/>
    </cofactor>
</comment>
<dbReference type="HAMAP" id="MF_02243">
    <property type="entry name" value="UxaE"/>
    <property type="match status" value="1"/>
</dbReference>
<dbReference type="SUPFAM" id="SSF51569">
    <property type="entry name" value="Aldolase"/>
    <property type="match status" value="1"/>
</dbReference>
<gene>
    <name evidence="1" type="primary">uxaE</name>
    <name evidence="2" type="ORF">SAMN06265219_11772</name>
</gene>